<dbReference type="Gene3D" id="2.30.130.30">
    <property type="entry name" value="Hypothetical protein"/>
    <property type="match status" value="1"/>
</dbReference>
<comment type="caution">
    <text evidence="2">The sequence shown here is derived from an EMBL/GenBank/DDBJ whole genome shotgun (WGS) entry which is preliminary data.</text>
</comment>
<dbReference type="InterPro" id="IPR015947">
    <property type="entry name" value="PUA-like_sf"/>
</dbReference>
<protein>
    <submittedName>
        <fullName evidence="2">ASCH domain-containing protein</fullName>
    </submittedName>
</protein>
<evidence type="ECO:0000259" key="1">
    <source>
        <dbReference type="SMART" id="SM01022"/>
    </source>
</evidence>
<dbReference type="CDD" id="cd06552">
    <property type="entry name" value="ASCH_yqfb_like"/>
    <property type="match status" value="1"/>
</dbReference>
<dbReference type="SUPFAM" id="SSF88697">
    <property type="entry name" value="PUA domain-like"/>
    <property type="match status" value="1"/>
</dbReference>
<reference evidence="2" key="1">
    <citation type="journal article" date="2020" name="mSystems">
        <title>Genome- and Community-Level Interaction Insights into Carbon Utilization and Element Cycling Functions of Hydrothermarchaeota in Hydrothermal Sediment.</title>
        <authorList>
            <person name="Zhou Z."/>
            <person name="Liu Y."/>
            <person name="Xu W."/>
            <person name="Pan J."/>
            <person name="Luo Z.H."/>
            <person name="Li M."/>
        </authorList>
    </citation>
    <scope>NUCLEOTIDE SEQUENCE [LARGE SCALE GENOMIC DNA]</scope>
    <source>
        <strain evidence="2">SpSt-1074</strain>
    </source>
</reference>
<feature type="domain" description="ASCH" evidence="1">
    <location>
        <begin position="95"/>
        <end position="190"/>
    </location>
</feature>
<dbReference type="AlphaFoldDB" id="A0A7J3VUK4"/>
<dbReference type="Pfam" id="PF04266">
    <property type="entry name" value="ASCH"/>
    <property type="match status" value="1"/>
</dbReference>
<gene>
    <name evidence="2" type="ORF">ENM31_05030</name>
</gene>
<dbReference type="InterPro" id="IPR007374">
    <property type="entry name" value="ASCH_domain"/>
</dbReference>
<dbReference type="SMART" id="SM01022">
    <property type="entry name" value="ASCH"/>
    <property type="match status" value="1"/>
</dbReference>
<sequence length="202" mass="22067">MNESDHGILKPSATGSADRETSISMLLLGVVSTSPAAAASPAAAPPSRRRLRVVGGNPFIGQRVRYISLCINSRSCSWVRFKLWPECFGCMRRVITFKPEMLDLVVKGLKTSTVRPVNGSAYSDDLVLTDGVRKVYAKLLSVRRLRLAEAADHYAKEGFSSSDEFIENIRRIYPGLGLKDEVNLIEFKLQPTDDPAAGPGGI</sequence>
<organism evidence="2">
    <name type="scientific">Caldiarchaeum subterraneum</name>
    <dbReference type="NCBI Taxonomy" id="311458"/>
    <lineage>
        <taxon>Archaea</taxon>
        <taxon>Nitrososphaerota</taxon>
        <taxon>Candidatus Caldarchaeales</taxon>
        <taxon>Candidatus Caldarchaeaceae</taxon>
        <taxon>Candidatus Caldarchaeum</taxon>
    </lineage>
</organism>
<proteinExistence type="predicted"/>
<evidence type="ECO:0000313" key="2">
    <source>
        <dbReference type="EMBL" id="HHM44640.1"/>
    </source>
</evidence>
<name>A0A7J3VUK4_CALS0</name>
<dbReference type="EMBL" id="DRXH01000173">
    <property type="protein sequence ID" value="HHM44640.1"/>
    <property type="molecule type" value="Genomic_DNA"/>
</dbReference>
<accession>A0A7J3VUK4</accession>